<protein>
    <recommendedName>
        <fullName evidence="1">RNase H type-1 domain-containing protein</fullName>
    </recommendedName>
</protein>
<dbReference type="Proteomes" id="UP001153076">
    <property type="component" value="Unassembled WGS sequence"/>
</dbReference>
<dbReference type="CDD" id="cd06222">
    <property type="entry name" value="RNase_H_like"/>
    <property type="match status" value="1"/>
</dbReference>
<dbReference type="GO" id="GO:0003676">
    <property type="term" value="F:nucleic acid binding"/>
    <property type="evidence" value="ECO:0007669"/>
    <property type="project" value="InterPro"/>
</dbReference>
<dbReference type="InterPro" id="IPR036397">
    <property type="entry name" value="RNaseH_sf"/>
</dbReference>
<comment type="caution">
    <text evidence="2">The sequence shown here is derived from an EMBL/GenBank/DDBJ whole genome shotgun (WGS) entry which is preliminary data.</text>
</comment>
<sequence>MSIGALATRSNLAKRISDFNMTCHIYGALEDSIIHAFLECPLASKIRASSPLPSKLWSRRFPSALDNLMYVHDTRGLDEVDTQLGKWVPPPSGIRKLDFDAGCLGDWGRGLGFVVRDSLGDVVLAGTHQFVGFLGPDIAEVEARLFGLHQALLAGFSSLVIEGDSFSVISKLRNKFEPS</sequence>
<dbReference type="OrthoDB" id="1906820at2759"/>
<evidence type="ECO:0000313" key="2">
    <source>
        <dbReference type="EMBL" id="KAJ8438336.1"/>
    </source>
</evidence>
<evidence type="ECO:0000259" key="1">
    <source>
        <dbReference type="Pfam" id="PF13456"/>
    </source>
</evidence>
<dbReference type="EMBL" id="JAKOGI010000258">
    <property type="protein sequence ID" value="KAJ8438336.1"/>
    <property type="molecule type" value="Genomic_DNA"/>
</dbReference>
<reference evidence="2" key="1">
    <citation type="submission" date="2022-04" db="EMBL/GenBank/DDBJ databases">
        <title>Carnegiea gigantea Genome sequencing and assembly v2.</title>
        <authorList>
            <person name="Copetti D."/>
            <person name="Sanderson M.J."/>
            <person name="Burquez A."/>
            <person name="Wojciechowski M.F."/>
        </authorList>
    </citation>
    <scope>NUCLEOTIDE SEQUENCE</scope>
    <source>
        <strain evidence="2">SGP5-SGP5p</strain>
        <tissue evidence="2">Aerial part</tissue>
    </source>
</reference>
<accession>A0A9Q1K8J9</accession>
<name>A0A9Q1K8J9_9CARY</name>
<organism evidence="2 3">
    <name type="scientific">Carnegiea gigantea</name>
    <dbReference type="NCBI Taxonomy" id="171969"/>
    <lineage>
        <taxon>Eukaryota</taxon>
        <taxon>Viridiplantae</taxon>
        <taxon>Streptophyta</taxon>
        <taxon>Embryophyta</taxon>
        <taxon>Tracheophyta</taxon>
        <taxon>Spermatophyta</taxon>
        <taxon>Magnoliopsida</taxon>
        <taxon>eudicotyledons</taxon>
        <taxon>Gunneridae</taxon>
        <taxon>Pentapetalae</taxon>
        <taxon>Caryophyllales</taxon>
        <taxon>Cactineae</taxon>
        <taxon>Cactaceae</taxon>
        <taxon>Cactoideae</taxon>
        <taxon>Echinocereeae</taxon>
        <taxon>Carnegiea</taxon>
    </lineage>
</organism>
<gene>
    <name evidence="2" type="ORF">Cgig2_013384</name>
</gene>
<dbReference type="Gene3D" id="3.30.420.10">
    <property type="entry name" value="Ribonuclease H-like superfamily/Ribonuclease H"/>
    <property type="match status" value="1"/>
</dbReference>
<dbReference type="InterPro" id="IPR044730">
    <property type="entry name" value="RNase_H-like_dom_plant"/>
</dbReference>
<keyword evidence="3" id="KW-1185">Reference proteome</keyword>
<evidence type="ECO:0000313" key="3">
    <source>
        <dbReference type="Proteomes" id="UP001153076"/>
    </source>
</evidence>
<dbReference type="AlphaFoldDB" id="A0A9Q1K8J9"/>
<dbReference type="PANTHER" id="PTHR47074:SF21">
    <property type="entry name" value="RNASE H TYPE-1 DOMAIN-CONTAINING PROTEIN"/>
    <property type="match status" value="1"/>
</dbReference>
<proteinExistence type="predicted"/>
<dbReference type="GO" id="GO:0004523">
    <property type="term" value="F:RNA-DNA hybrid ribonuclease activity"/>
    <property type="evidence" value="ECO:0007669"/>
    <property type="project" value="InterPro"/>
</dbReference>
<feature type="domain" description="RNase H type-1" evidence="1">
    <location>
        <begin position="99"/>
        <end position="176"/>
    </location>
</feature>
<dbReference type="InterPro" id="IPR052929">
    <property type="entry name" value="RNase_H-like_EbsB-rel"/>
</dbReference>
<dbReference type="Pfam" id="PF13456">
    <property type="entry name" value="RVT_3"/>
    <property type="match status" value="1"/>
</dbReference>
<dbReference type="InterPro" id="IPR002156">
    <property type="entry name" value="RNaseH_domain"/>
</dbReference>
<dbReference type="PANTHER" id="PTHR47074">
    <property type="entry name" value="BNAC02G40300D PROTEIN"/>
    <property type="match status" value="1"/>
</dbReference>